<name>A0A285NRG9_9AQUI</name>
<reference evidence="2" key="1">
    <citation type="submission" date="2017-09" db="EMBL/GenBank/DDBJ databases">
        <authorList>
            <person name="Varghese N."/>
            <person name="Submissions S."/>
        </authorList>
    </citation>
    <scope>NUCLEOTIDE SEQUENCE [LARGE SCALE GENOMIC DNA]</scope>
    <source>
        <strain evidence="2">DSM 2913</strain>
    </source>
</reference>
<gene>
    <name evidence="1" type="ORF">SAMN06265353_0433</name>
</gene>
<protein>
    <submittedName>
        <fullName evidence="1">Uncharacterized protein</fullName>
    </submittedName>
</protein>
<organism evidence="1 2">
    <name type="scientific">Hydrogenobacter hydrogenophilus</name>
    <dbReference type="NCBI Taxonomy" id="35835"/>
    <lineage>
        <taxon>Bacteria</taxon>
        <taxon>Pseudomonadati</taxon>
        <taxon>Aquificota</taxon>
        <taxon>Aquificia</taxon>
        <taxon>Aquificales</taxon>
        <taxon>Aquificaceae</taxon>
        <taxon>Hydrogenobacter</taxon>
    </lineage>
</organism>
<dbReference type="Proteomes" id="UP000218627">
    <property type="component" value="Unassembled WGS sequence"/>
</dbReference>
<proteinExistence type="predicted"/>
<dbReference type="EMBL" id="OBEN01000001">
    <property type="protein sequence ID" value="SNZ12110.1"/>
    <property type="molecule type" value="Genomic_DNA"/>
</dbReference>
<evidence type="ECO:0000313" key="2">
    <source>
        <dbReference type="Proteomes" id="UP000218627"/>
    </source>
</evidence>
<sequence>MAFTISILAIGFIQQSLSLITQRIYAMKRQERDLELVSQIQSIAFAQRTNSAVLQDRRSVENYTCDLMSYAGFNYYACSQDLGLWRIYLMNGYSFMLSPR</sequence>
<evidence type="ECO:0000313" key="1">
    <source>
        <dbReference type="EMBL" id="SNZ12110.1"/>
    </source>
</evidence>
<accession>A0A285NRG9</accession>
<keyword evidence="2" id="KW-1185">Reference proteome</keyword>
<dbReference type="AlphaFoldDB" id="A0A285NRG9"/>